<organism evidence="1 2">
    <name type="scientific">Flavobacterium rivuli WB 3.3-2 = DSM 21788</name>
    <dbReference type="NCBI Taxonomy" id="1121895"/>
    <lineage>
        <taxon>Bacteria</taxon>
        <taxon>Pseudomonadati</taxon>
        <taxon>Bacteroidota</taxon>
        <taxon>Flavobacteriia</taxon>
        <taxon>Flavobacteriales</taxon>
        <taxon>Flavobacteriaceae</taxon>
        <taxon>Flavobacterium</taxon>
    </lineage>
</organism>
<dbReference type="RefSeq" id="WP_020213250.1">
    <property type="nucleotide sequence ID" value="NZ_JRLX01000026.1"/>
</dbReference>
<dbReference type="AlphaFoldDB" id="A0A0A2M187"/>
<keyword evidence="2" id="KW-1185">Reference proteome</keyword>
<dbReference type="eggNOG" id="ENOG502Z80W">
    <property type="taxonomic scope" value="Bacteria"/>
</dbReference>
<evidence type="ECO:0000313" key="2">
    <source>
        <dbReference type="Proteomes" id="UP000030152"/>
    </source>
</evidence>
<dbReference type="OrthoDB" id="1157021at2"/>
<dbReference type="STRING" id="1121895.GCA_000378485_02091"/>
<evidence type="ECO:0000313" key="1">
    <source>
        <dbReference type="EMBL" id="KGO85188.1"/>
    </source>
</evidence>
<dbReference type="Proteomes" id="UP000030152">
    <property type="component" value="Unassembled WGS sequence"/>
</dbReference>
<protein>
    <recommendedName>
        <fullName evidence="3">Carboxypeptidase-like regulatory domain-containing protein</fullName>
    </recommendedName>
</protein>
<comment type="caution">
    <text evidence="1">The sequence shown here is derived from an EMBL/GenBank/DDBJ whole genome shotgun (WGS) entry which is preliminary data.</text>
</comment>
<accession>A0A0A2M187</accession>
<evidence type="ECO:0008006" key="3">
    <source>
        <dbReference type="Google" id="ProtNLM"/>
    </source>
</evidence>
<reference evidence="1 2" key="1">
    <citation type="submission" date="2013-09" db="EMBL/GenBank/DDBJ databases">
        <authorList>
            <person name="Zeng Z."/>
            <person name="Chen C."/>
        </authorList>
    </citation>
    <scope>NUCLEOTIDE SEQUENCE [LARGE SCALE GENOMIC DNA]</scope>
    <source>
        <strain evidence="1 2">WB 3.3-2</strain>
    </source>
</reference>
<dbReference type="SUPFAM" id="SSF49464">
    <property type="entry name" value="Carboxypeptidase regulatory domain-like"/>
    <property type="match status" value="1"/>
</dbReference>
<dbReference type="InterPro" id="IPR008969">
    <property type="entry name" value="CarboxyPept-like_regulatory"/>
</dbReference>
<proteinExistence type="predicted"/>
<name>A0A0A2M187_9FLAO</name>
<dbReference type="EMBL" id="JRLX01000026">
    <property type="protein sequence ID" value="KGO85188.1"/>
    <property type="molecule type" value="Genomic_DNA"/>
</dbReference>
<gene>
    <name evidence="1" type="ORF">Q765_17645</name>
</gene>
<sequence>MKHITFFLFITTLAFAQKQLTVLDSVTKIPVAYAAINLNNNYGIYSDANGMAIVTDTLVNIVTISSIGYADKTVTIQRKMQVVYLAPKPIQLNEVIVTQAKKIKRKELVVKPKIHKDTRAFEMSRATAQYAFLVPAAKTDAYITAITLPLFKIAFEAEGYPGVFEKIVFRTLVRVEILANNNGLPGEKLNDYEQYAVITNNINDKQFDLKLDEELPLPASGLFVQLTMLGKADENGNLSKELPYTNVDRNGDTTIKFFKWMQPNFPLTERPKGTLTFVKFPFMENSSWQTINEPALHEQKKYPDFNIGFGYTTVSYQ</sequence>